<protein>
    <submittedName>
        <fullName evidence="1">Uncharacterized protein</fullName>
    </submittedName>
</protein>
<organism evidence="1 2">
    <name type="scientific">Haematococcus lacustris</name>
    <name type="common">Green alga</name>
    <name type="synonym">Haematococcus pluvialis</name>
    <dbReference type="NCBI Taxonomy" id="44745"/>
    <lineage>
        <taxon>Eukaryota</taxon>
        <taxon>Viridiplantae</taxon>
        <taxon>Chlorophyta</taxon>
        <taxon>core chlorophytes</taxon>
        <taxon>Chlorophyceae</taxon>
        <taxon>CS clade</taxon>
        <taxon>Chlamydomonadales</taxon>
        <taxon>Haematococcaceae</taxon>
        <taxon>Haematococcus</taxon>
    </lineage>
</organism>
<proteinExistence type="predicted"/>
<dbReference type="Proteomes" id="UP000485058">
    <property type="component" value="Unassembled WGS sequence"/>
</dbReference>
<name>A0A699ZLC7_HAELA</name>
<evidence type="ECO:0000313" key="1">
    <source>
        <dbReference type="EMBL" id="GFH22835.1"/>
    </source>
</evidence>
<comment type="caution">
    <text evidence="1">The sequence shown here is derived from an EMBL/GenBank/DDBJ whole genome shotgun (WGS) entry which is preliminary data.</text>
</comment>
<sequence length="36" mass="4186">MQRPLELCSYEGLEALSTVGKEYQLGYKRVNDRLPK</sequence>
<accession>A0A699ZLC7</accession>
<dbReference type="AlphaFoldDB" id="A0A699ZLC7"/>
<dbReference type="EMBL" id="BLLF01002133">
    <property type="protein sequence ID" value="GFH22835.1"/>
    <property type="molecule type" value="Genomic_DNA"/>
</dbReference>
<evidence type="ECO:0000313" key="2">
    <source>
        <dbReference type="Proteomes" id="UP000485058"/>
    </source>
</evidence>
<gene>
    <name evidence="1" type="ORF">HaLaN_20355</name>
</gene>
<reference evidence="1 2" key="1">
    <citation type="submission" date="2020-02" db="EMBL/GenBank/DDBJ databases">
        <title>Draft genome sequence of Haematococcus lacustris strain NIES-144.</title>
        <authorList>
            <person name="Morimoto D."/>
            <person name="Nakagawa S."/>
            <person name="Yoshida T."/>
            <person name="Sawayama S."/>
        </authorList>
    </citation>
    <scope>NUCLEOTIDE SEQUENCE [LARGE SCALE GENOMIC DNA]</scope>
    <source>
        <strain evidence="1 2">NIES-144</strain>
    </source>
</reference>
<keyword evidence="2" id="KW-1185">Reference proteome</keyword>